<proteinExistence type="predicted"/>
<comment type="caution">
    <text evidence="2">The sequence shown here is derived from an EMBL/GenBank/DDBJ whole genome shotgun (WGS) entry which is preliminary data.</text>
</comment>
<evidence type="ECO:0000313" key="2">
    <source>
        <dbReference type="EMBL" id="RHW28577.1"/>
    </source>
</evidence>
<dbReference type="Proteomes" id="UP000283644">
    <property type="component" value="Unassembled WGS sequence"/>
</dbReference>
<reference evidence="2 3" key="1">
    <citation type="submission" date="2018-09" db="EMBL/GenBank/DDBJ databases">
        <title>Genome sequencing of Nocardioides immobilis CCTCC AB 2017083 for comparison to Nocardioides silvaticus.</title>
        <authorList>
            <person name="Li C."/>
            <person name="Wang G."/>
        </authorList>
    </citation>
    <scope>NUCLEOTIDE SEQUENCE [LARGE SCALE GENOMIC DNA]</scope>
    <source>
        <strain evidence="2 3">CCTCC AB 2017083</strain>
    </source>
</reference>
<name>A0A417Y7W4_9ACTN</name>
<dbReference type="AlphaFoldDB" id="A0A417Y7W4"/>
<dbReference type="EMBL" id="QXGH01000009">
    <property type="protein sequence ID" value="RHW28577.1"/>
    <property type="molecule type" value="Genomic_DNA"/>
</dbReference>
<dbReference type="OrthoDB" id="4374555at2"/>
<dbReference type="InterPro" id="IPR012340">
    <property type="entry name" value="NA-bd_OB-fold"/>
</dbReference>
<feature type="domain" description="ChsH2 C-terminal OB-fold" evidence="1">
    <location>
        <begin position="64"/>
        <end position="129"/>
    </location>
</feature>
<gene>
    <name evidence="2" type="ORF">D0Z08_01545</name>
</gene>
<keyword evidence="3" id="KW-1185">Reference proteome</keyword>
<organism evidence="2 3">
    <name type="scientific">Nocardioides immobilis</name>
    <dbReference type="NCBI Taxonomy" id="2049295"/>
    <lineage>
        <taxon>Bacteria</taxon>
        <taxon>Bacillati</taxon>
        <taxon>Actinomycetota</taxon>
        <taxon>Actinomycetes</taxon>
        <taxon>Propionibacteriales</taxon>
        <taxon>Nocardioidaceae</taxon>
        <taxon>Nocardioides</taxon>
    </lineage>
</organism>
<sequence>MTVLTADWLLSDTLAPQVEGDPLAPLYAGSDRGELVLPFCAACALPLDLDQQVCDGCGAAEITWRAVEPTGTVHSMTVMHRREPGLVVAAEPYPILDVELASGHRLIMTTRTHPSSLPRIGDPVAVAFRNLGGVAIPSADLDPAAPPTTEASS</sequence>
<evidence type="ECO:0000313" key="3">
    <source>
        <dbReference type="Proteomes" id="UP000283644"/>
    </source>
</evidence>
<evidence type="ECO:0000259" key="1">
    <source>
        <dbReference type="Pfam" id="PF01796"/>
    </source>
</evidence>
<dbReference type="SUPFAM" id="SSF50249">
    <property type="entry name" value="Nucleic acid-binding proteins"/>
    <property type="match status" value="1"/>
</dbReference>
<dbReference type="RefSeq" id="WP_118921958.1">
    <property type="nucleotide sequence ID" value="NZ_QXGH01000009.1"/>
</dbReference>
<accession>A0A417Y7W4</accession>
<protein>
    <submittedName>
        <fullName evidence="2">OB-fold domain-containing protein</fullName>
    </submittedName>
</protein>
<dbReference type="Pfam" id="PF01796">
    <property type="entry name" value="OB_ChsH2_C"/>
    <property type="match status" value="1"/>
</dbReference>
<dbReference type="InterPro" id="IPR002878">
    <property type="entry name" value="ChsH2_C"/>
</dbReference>